<evidence type="ECO:0000313" key="4">
    <source>
        <dbReference type="EMBL" id="PYF74122.1"/>
    </source>
</evidence>
<feature type="chain" id="PRO_5016331558" evidence="2">
    <location>
        <begin position="37"/>
        <end position="1090"/>
    </location>
</feature>
<keyword evidence="5" id="KW-1185">Reference proteome</keyword>
<dbReference type="NCBIfam" id="TIGR04056">
    <property type="entry name" value="OMP_RagA_SusC"/>
    <property type="match status" value="1"/>
</dbReference>
<dbReference type="OrthoDB" id="604358at2"/>
<comment type="similarity">
    <text evidence="1">Belongs to the TonB-dependent receptor family.</text>
</comment>
<dbReference type="SUPFAM" id="SSF49464">
    <property type="entry name" value="Carboxypeptidase regulatory domain-like"/>
    <property type="match status" value="1"/>
</dbReference>
<feature type="domain" description="TonB-dependent receptor plug" evidence="3">
    <location>
        <begin position="130"/>
        <end position="238"/>
    </location>
</feature>
<dbReference type="PROSITE" id="PS52016">
    <property type="entry name" value="TONB_DEPENDENT_REC_3"/>
    <property type="match status" value="1"/>
</dbReference>
<dbReference type="SUPFAM" id="SSF56935">
    <property type="entry name" value="Porins"/>
    <property type="match status" value="1"/>
</dbReference>
<dbReference type="AlphaFoldDB" id="A0A318UCG5"/>
<reference evidence="4 5" key="1">
    <citation type="submission" date="2018-06" db="EMBL/GenBank/DDBJ databases">
        <title>Genomic Encyclopedia of Archaeal and Bacterial Type Strains, Phase II (KMG-II): from individual species to whole genera.</title>
        <authorList>
            <person name="Goeker M."/>
        </authorList>
    </citation>
    <scope>NUCLEOTIDE SEQUENCE [LARGE SCALE GENOMIC DNA]</scope>
    <source>
        <strain evidence="4 5">DSM 27372</strain>
    </source>
</reference>
<organism evidence="4 5">
    <name type="scientific">Pedobacter nutrimenti</name>
    <dbReference type="NCBI Taxonomy" id="1241337"/>
    <lineage>
        <taxon>Bacteria</taxon>
        <taxon>Pseudomonadati</taxon>
        <taxon>Bacteroidota</taxon>
        <taxon>Sphingobacteriia</taxon>
        <taxon>Sphingobacteriales</taxon>
        <taxon>Sphingobacteriaceae</taxon>
        <taxon>Pedobacter</taxon>
    </lineage>
</organism>
<dbReference type="RefSeq" id="WP_110831133.1">
    <property type="nucleotide sequence ID" value="NZ_QKLU01000004.1"/>
</dbReference>
<comment type="subcellular location">
    <subcellularLocation>
        <location evidence="1">Cell outer membrane</location>
        <topology evidence="1">Multi-pass membrane protein</topology>
    </subcellularLocation>
</comment>
<dbReference type="Pfam" id="PF07715">
    <property type="entry name" value="Plug"/>
    <property type="match status" value="1"/>
</dbReference>
<dbReference type="NCBIfam" id="TIGR04057">
    <property type="entry name" value="SusC_RagA_signa"/>
    <property type="match status" value="1"/>
</dbReference>
<dbReference type="Gene3D" id="2.170.130.10">
    <property type="entry name" value="TonB-dependent receptor, plug domain"/>
    <property type="match status" value="1"/>
</dbReference>
<dbReference type="Gene3D" id="2.60.40.1120">
    <property type="entry name" value="Carboxypeptidase-like, regulatory domain"/>
    <property type="match status" value="1"/>
</dbReference>
<evidence type="ECO:0000259" key="3">
    <source>
        <dbReference type="Pfam" id="PF07715"/>
    </source>
</evidence>
<keyword evidence="1" id="KW-0813">Transport</keyword>
<dbReference type="InterPro" id="IPR023996">
    <property type="entry name" value="TonB-dep_OMP_SusC/RagA"/>
</dbReference>
<evidence type="ECO:0000313" key="5">
    <source>
        <dbReference type="Proteomes" id="UP000248198"/>
    </source>
</evidence>
<dbReference type="EMBL" id="QKLU01000004">
    <property type="protein sequence ID" value="PYF74122.1"/>
    <property type="molecule type" value="Genomic_DNA"/>
</dbReference>
<evidence type="ECO:0000256" key="2">
    <source>
        <dbReference type="SAM" id="SignalP"/>
    </source>
</evidence>
<gene>
    <name evidence="4" type="ORF">B0O44_104293</name>
</gene>
<feature type="signal peptide" evidence="2">
    <location>
        <begin position="1"/>
        <end position="36"/>
    </location>
</feature>
<dbReference type="Pfam" id="PF13715">
    <property type="entry name" value="CarbopepD_reg_2"/>
    <property type="match status" value="1"/>
</dbReference>
<dbReference type="InterPro" id="IPR008969">
    <property type="entry name" value="CarboxyPept-like_regulatory"/>
</dbReference>
<protein>
    <submittedName>
        <fullName evidence="4">TonB-linked SusC/RagA family outer membrane protein</fullName>
    </submittedName>
</protein>
<accession>A0A318UCG5</accession>
<dbReference type="InterPro" id="IPR023997">
    <property type="entry name" value="TonB-dep_OMP_SusC/RagA_CS"/>
</dbReference>
<keyword evidence="1" id="KW-0472">Membrane</keyword>
<keyword evidence="1" id="KW-0812">Transmembrane</keyword>
<dbReference type="InterPro" id="IPR037066">
    <property type="entry name" value="Plug_dom_sf"/>
</dbReference>
<dbReference type="Proteomes" id="UP000248198">
    <property type="component" value="Unassembled WGS sequence"/>
</dbReference>
<keyword evidence="1" id="KW-0998">Cell outer membrane</keyword>
<evidence type="ECO:0000256" key="1">
    <source>
        <dbReference type="PROSITE-ProRule" id="PRU01360"/>
    </source>
</evidence>
<dbReference type="GO" id="GO:0009279">
    <property type="term" value="C:cell outer membrane"/>
    <property type="evidence" value="ECO:0007669"/>
    <property type="project" value="UniProtKB-SubCell"/>
</dbReference>
<proteinExistence type="inferred from homology"/>
<keyword evidence="2" id="KW-0732">Signal</keyword>
<comment type="caution">
    <text evidence="4">The sequence shown here is derived from an EMBL/GenBank/DDBJ whole genome shotgun (WGS) entry which is preliminary data.</text>
</comment>
<name>A0A318UCG5_9SPHI</name>
<dbReference type="InterPro" id="IPR012910">
    <property type="entry name" value="Plug_dom"/>
</dbReference>
<sequence>MEKNYFLFFSLNRSAVKSHSLFWMLCFFLMSTSAFAQNITLKGKVSDEQTKETLPAVNIMVKGTKQGTITDASGSFTINVKPDAILVFAYVGYKRQEITIKGQTTLNVMLVSDNAGLDEVMVVGYGTKKKINVAGAIDQISGKQFESRPVSNVMQGLQGVSPGLNITYGGGAPGTVPVINIRGMTSINGGSPLIVIDGIPAASNDDLLRLTPADISSYTVLRDAASAAIYGARAAFGVILITTRQGTAGQQTISYNMLSSWGRPTVLPKPVTDPYIYARVLETSVDNTPWNNGTYSDEFLKWARERSDNPSLPDTRLDPKNPSKWAYMGSNDWYKYFLNNASFSQNHSLTFSGGATVNNTPLTYYLSADYTKENGLNKLSDDFWNRYGLRPRISFSPLSWLKVDNNLNIYQTKKAYPYTSITDLYYLKPTDVAVNPDGTWANTDAGRLSAKLKDGGSNLETMFGFQNITSATATFLNGDLVVNGDASFKRELWKYHVDNKKYKIGFGPNDVREEGGTGNVSEKNGYLYNNAFNLYTTYRKTIGSHSFSAMVGYSSEDYNYSTTTAARDGLISSSLPYLGLTSGTASVGSAYSAYAINSVFSRLNYTYKERYILEATGRYDGSSRFPIQKRWGFFPSASAAWIASSENFFKPLAPVVSTFKLRTSYGSLGNQAIGDDVNLRDFGYIQALKQGTSNYIIGGNGQNPIITGAPALLVDPNTYTWEKVSTLNMGTDIGLLKDKFLIGFDYFIRNTTGMLTGGQQLPAVLGTKVPNQNTADLRTKGWELSVTYRDNFTVASKPFNFQAKVFLSDSQAEITKFPNDQKLFSTYRVGQKIGEIWGLENDGMFRNKAEIAALDQSSIIPWGALSIVPGWPKYKDLDGNGKIEKGLSANDPKDLKIIGNSSDRYSIGANFNMDWNGFDLSIFLQGVLKRDFYPHHYLFWGPYQQPYANVYPWNLDFYRGAADTPEQRAQHSASYIAAGLADANPNSYYPVLQSWLADNNYGSGLDIPQTKYLLNGAYLRIKNVSVGYTLPRKMTERFKVSRLRIFVTADNLYEFSSIKKYIDPEAVNQGPSAWAYPYQRKYAIGLNLDF</sequence>
<dbReference type="InterPro" id="IPR039426">
    <property type="entry name" value="TonB-dep_rcpt-like"/>
</dbReference>
<keyword evidence="1" id="KW-1134">Transmembrane beta strand</keyword>